<evidence type="ECO:0000259" key="2">
    <source>
        <dbReference type="Pfam" id="PF14020"/>
    </source>
</evidence>
<dbReference type="KEGG" id="bbev:BBEV_1343"/>
<evidence type="ECO:0000313" key="4">
    <source>
        <dbReference type="Proteomes" id="UP000094463"/>
    </source>
</evidence>
<sequence length="415" mass="47081">MSFRFQRRIRVAPGIRVNLSKRGVSTSVGKRGGTVSVGTRGVYGNAGLPGTGLSYRSKLNKKRTSGTGGHRKTGSKKGPTHSQPVLTEWDEQDQDVRFTRSDGTPLSSEETTALKRAHKEEITEIYQTKADEVNERTARLLELHQDAYDIHADLDQRLIESFGDSPEEPSLQQYVQEREEELTQDFSWFDKLIHLLPSKKKELNQAVNADAQMAFIQEKTDHEEALRDRDEEIKFRKTLLASVRKGQADAMADWAGIFLDELDFPLETDVDYDVVDAQTVFVDVDLPNPDKVPVKEAEVLKSGKLKITEKTQRDQRDHYARLAGGTALYLASYFLAYLPTVERVIVSGYQQQLDERNGHDQDVYIYSAMITRDGFQELNLDQLHPLLALESFEHRMNATKTFILKEITPFSPTDS</sequence>
<feature type="region of interest" description="Disordered" evidence="1">
    <location>
        <begin position="44"/>
        <end position="91"/>
    </location>
</feature>
<protein>
    <recommendedName>
        <fullName evidence="2">DUF4236 domain-containing protein</fullName>
    </recommendedName>
</protein>
<dbReference type="InterPro" id="IPR025330">
    <property type="entry name" value="DUF4236"/>
</dbReference>
<name>A0A1D7QUK8_9BACI</name>
<feature type="domain" description="DUF4236" evidence="2">
    <location>
        <begin position="3"/>
        <end position="56"/>
    </location>
</feature>
<dbReference type="EMBL" id="CP012502">
    <property type="protein sequence ID" value="AOM82706.1"/>
    <property type="molecule type" value="Genomic_DNA"/>
</dbReference>
<reference evidence="3 4" key="1">
    <citation type="submission" date="2015-08" db="EMBL/GenBank/DDBJ databases">
        <title>The complete genome sequence of Bacillus beveridgei MLTeJB.</title>
        <authorList>
            <person name="Hanson T.E."/>
            <person name="Mesa C."/>
            <person name="Basesman S.M."/>
            <person name="Oremland R.S."/>
        </authorList>
    </citation>
    <scope>NUCLEOTIDE SEQUENCE [LARGE SCALE GENOMIC DNA]</scope>
    <source>
        <strain evidence="3 4">MLTeJB</strain>
    </source>
</reference>
<keyword evidence="4" id="KW-1185">Reference proteome</keyword>
<gene>
    <name evidence="3" type="ORF">BBEV_1343</name>
</gene>
<dbReference type="AlphaFoldDB" id="A0A1D7QUK8"/>
<organism evidence="3 4">
    <name type="scientific">Salisediminibacterium beveridgei</name>
    <dbReference type="NCBI Taxonomy" id="632773"/>
    <lineage>
        <taxon>Bacteria</taxon>
        <taxon>Bacillati</taxon>
        <taxon>Bacillota</taxon>
        <taxon>Bacilli</taxon>
        <taxon>Bacillales</taxon>
        <taxon>Bacillaceae</taxon>
        <taxon>Salisediminibacterium</taxon>
    </lineage>
</organism>
<dbReference type="STRING" id="632773.BBEV_1343"/>
<evidence type="ECO:0000256" key="1">
    <source>
        <dbReference type="SAM" id="MobiDB-lite"/>
    </source>
</evidence>
<evidence type="ECO:0000313" key="3">
    <source>
        <dbReference type="EMBL" id="AOM82706.1"/>
    </source>
</evidence>
<dbReference type="Proteomes" id="UP000094463">
    <property type="component" value="Chromosome"/>
</dbReference>
<dbReference type="RefSeq" id="WP_069364765.1">
    <property type="nucleotide sequence ID" value="NZ_CP012502.1"/>
</dbReference>
<dbReference type="PATRIC" id="fig|632773.3.peg.1418"/>
<dbReference type="OrthoDB" id="983149at2"/>
<proteinExistence type="predicted"/>
<feature type="compositionally biased region" description="Basic residues" evidence="1">
    <location>
        <begin position="58"/>
        <end position="79"/>
    </location>
</feature>
<accession>A0A1D7QUK8</accession>
<dbReference type="Pfam" id="PF14020">
    <property type="entry name" value="DUF4236"/>
    <property type="match status" value="1"/>
</dbReference>